<dbReference type="EMBL" id="VBSN01000066">
    <property type="protein sequence ID" value="KAA6436757.1"/>
    <property type="molecule type" value="Genomic_DNA"/>
</dbReference>
<reference evidence="2 3" key="1">
    <citation type="submission" date="2019-05" db="EMBL/GenBank/DDBJ databases">
        <authorList>
            <person name="Qu J.-H."/>
        </authorList>
    </citation>
    <scope>NUCLEOTIDE SEQUENCE [LARGE SCALE GENOMIC DNA]</scope>
    <source>
        <strain evidence="2 3">NS28</strain>
    </source>
</reference>
<dbReference type="InterPro" id="IPR001296">
    <property type="entry name" value="Glyco_trans_1"/>
</dbReference>
<evidence type="ECO:0000259" key="1">
    <source>
        <dbReference type="Pfam" id="PF00534"/>
    </source>
</evidence>
<keyword evidence="2" id="KW-0808">Transferase</keyword>
<proteinExistence type="predicted"/>
<dbReference type="Pfam" id="PF00534">
    <property type="entry name" value="Glycos_transf_1"/>
    <property type="match status" value="1"/>
</dbReference>
<dbReference type="Gene3D" id="3.40.50.2000">
    <property type="entry name" value="Glycogen Phosphorylase B"/>
    <property type="match status" value="1"/>
</dbReference>
<evidence type="ECO:0000313" key="2">
    <source>
        <dbReference type="EMBL" id="KAA6436757.1"/>
    </source>
</evidence>
<evidence type="ECO:0000313" key="3">
    <source>
        <dbReference type="Proteomes" id="UP000323994"/>
    </source>
</evidence>
<organism evidence="2 3">
    <name type="scientific">Dyadobacter flavalbus</name>
    <dbReference type="NCBI Taxonomy" id="2579942"/>
    <lineage>
        <taxon>Bacteria</taxon>
        <taxon>Pseudomonadati</taxon>
        <taxon>Bacteroidota</taxon>
        <taxon>Cytophagia</taxon>
        <taxon>Cytophagales</taxon>
        <taxon>Spirosomataceae</taxon>
        <taxon>Dyadobacter</taxon>
    </lineage>
</organism>
<feature type="domain" description="Glycosyl transferase family 1" evidence="1">
    <location>
        <begin position="179"/>
        <end position="332"/>
    </location>
</feature>
<accession>A0A5M8QKQ1</accession>
<dbReference type="AlphaFoldDB" id="A0A5M8QKQ1"/>
<dbReference type="PANTHER" id="PTHR12526">
    <property type="entry name" value="GLYCOSYLTRANSFERASE"/>
    <property type="match status" value="1"/>
</dbReference>
<keyword evidence="3" id="KW-1185">Reference proteome</keyword>
<protein>
    <submittedName>
        <fullName evidence="2">Glycosyltransferase</fullName>
    </submittedName>
</protein>
<name>A0A5M8QKQ1_9BACT</name>
<dbReference type="Proteomes" id="UP000323994">
    <property type="component" value="Unassembled WGS sequence"/>
</dbReference>
<comment type="caution">
    <text evidence="2">The sequence shown here is derived from an EMBL/GenBank/DDBJ whole genome shotgun (WGS) entry which is preliminary data.</text>
</comment>
<sequence>MSNMKYFFWQNTNSIHQSAFFKALAGMDAGEVTLIVTMNLPGFRKEMGWSEPELTGVNIIHLNQIKYDWKDIIDQNKSSDCIHIFSGIAAFENVQKAFIHAIKNNCRTGIFTEPLDFRGLKGKLRQLRGYYHKFLYSSSIEFILPTGKNGISQFENWGYKKDIIFEWAYTVENSAVDINMQDLGHQETRFKLMFAGSLIHRKGYDILINALGKINHDFIADFYCLKENEIKSGKIIELESGLHGKLSLLAFLSNKDLRSKMNDYDLFVLPSRHDGWGAVVCESLMEGTPVLVSKFCGSSSIMENSNTGKVLQSLDENDLADQIDYYLKAGKLTIQQRVKNRNWAQKNISGIAMAAYFQEIVLHLNNRMKTAKPEAPWMKKDEYATSLL</sequence>
<dbReference type="CDD" id="cd03801">
    <property type="entry name" value="GT4_PimA-like"/>
    <property type="match status" value="1"/>
</dbReference>
<gene>
    <name evidence="2" type="ORF">FEM33_21735</name>
</gene>
<dbReference type="SUPFAM" id="SSF53756">
    <property type="entry name" value="UDP-Glycosyltransferase/glycogen phosphorylase"/>
    <property type="match status" value="1"/>
</dbReference>
<dbReference type="GO" id="GO:0016757">
    <property type="term" value="F:glycosyltransferase activity"/>
    <property type="evidence" value="ECO:0007669"/>
    <property type="project" value="InterPro"/>
</dbReference>
<dbReference type="PANTHER" id="PTHR12526:SF630">
    <property type="entry name" value="GLYCOSYLTRANSFERASE"/>
    <property type="match status" value="1"/>
</dbReference>